<dbReference type="AlphaFoldDB" id="A0A1G5RJT8"/>
<organism evidence="2 3">
    <name type="scientific">Epibacterium ulvae</name>
    <dbReference type="NCBI Taxonomy" id="1156985"/>
    <lineage>
        <taxon>Bacteria</taxon>
        <taxon>Pseudomonadati</taxon>
        <taxon>Pseudomonadota</taxon>
        <taxon>Alphaproteobacteria</taxon>
        <taxon>Rhodobacterales</taxon>
        <taxon>Roseobacteraceae</taxon>
        <taxon>Epibacterium</taxon>
    </lineage>
</organism>
<dbReference type="Proteomes" id="UP000198767">
    <property type="component" value="Unassembled WGS sequence"/>
</dbReference>
<evidence type="ECO:0000256" key="1">
    <source>
        <dbReference type="SAM" id="MobiDB-lite"/>
    </source>
</evidence>
<protein>
    <submittedName>
        <fullName evidence="2">DNA binding domain-containing protein, excisionase family</fullName>
    </submittedName>
</protein>
<reference evidence="2 3" key="1">
    <citation type="submission" date="2016-10" db="EMBL/GenBank/DDBJ databases">
        <authorList>
            <person name="de Groot N.N."/>
        </authorList>
    </citation>
    <scope>NUCLEOTIDE SEQUENCE [LARGE SCALE GENOMIC DNA]</scope>
    <source>
        <strain evidence="2 3">U95</strain>
    </source>
</reference>
<dbReference type="RefSeq" id="WP_090221326.1">
    <property type="nucleotide sequence ID" value="NZ_FMWG01000027.1"/>
</dbReference>
<dbReference type="STRING" id="1156985.SAMN04488118_1271"/>
<keyword evidence="3" id="KW-1185">Reference proteome</keyword>
<dbReference type="OrthoDB" id="7909028at2"/>
<gene>
    <name evidence="2" type="ORF">SAMN04488118_1271</name>
</gene>
<feature type="region of interest" description="Disordered" evidence="1">
    <location>
        <begin position="95"/>
        <end position="138"/>
    </location>
</feature>
<evidence type="ECO:0000313" key="3">
    <source>
        <dbReference type="Proteomes" id="UP000198767"/>
    </source>
</evidence>
<accession>A0A1G5RJT8</accession>
<evidence type="ECO:0000313" key="2">
    <source>
        <dbReference type="EMBL" id="SCZ74307.1"/>
    </source>
</evidence>
<feature type="compositionally biased region" description="Basic and acidic residues" evidence="1">
    <location>
        <begin position="95"/>
        <end position="104"/>
    </location>
</feature>
<sequence length="138" mass="15501">MATGTFFTLGEAAKQTGVQKSTLSKALKSGKLSFVEKTSAGYKIDPSELFRVYPRKPQETVSETVASELPDTPDKHPDFIRLQVEVEQLRERLTETQTQRDEWMKQAQQLALPAPSNTSPEVEKSPRRSLFSIFGGER</sequence>
<dbReference type="EMBL" id="FMWG01000027">
    <property type="protein sequence ID" value="SCZ74307.1"/>
    <property type="molecule type" value="Genomic_DNA"/>
</dbReference>
<name>A0A1G5RJT8_9RHOB</name>
<proteinExistence type="predicted"/>